<proteinExistence type="predicted"/>
<evidence type="ECO:0000256" key="2">
    <source>
        <dbReference type="ARBA" id="ARBA00004734"/>
    </source>
</evidence>
<dbReference type="SUPFAM" id="SSF48557">
    <property type="entry name" value="L-aspartase-like"/>
    <property type="match status" value="1"/>
</dbReference>
<dbReference type="EC" id="4.3.2.2" evidence="4"/>
<dbReference type="InterPro" id="IPR008948">
    <property type="entry name" value="L-Aspartase-like"/>
</dbReference>
<dbReference type="GO" id="GO:0004018">
    <property type="term" value="F:N6-(1,2-dicarboxyethyl)AMP AMP-lyase (fumarate-forming) activity"/>
    <property type="evidence" value="ECO:0007669"/>
    <property type="project" value="InterPro"/>
</dbReference>
<dbReference type="Gene3D" id="1.10.40.30">
    <property type="entry name" value="Fumarase/aspartase (C-terminal domain)"/>
    <property type="match status" value="1"/>
</dbReference>
<dbReference type="GO" id="GO:0006188">
    <property type="term" value="P:IMP biosynthetic process"/>
    <property type="evidence" value="ECO:0007669"/>
    <property type="project" value="InterPro"/>
</dbReference>
<reference evidence="4" key="1">
    <citation type="submission" date="2019-08" db="EMBL/GenBank/DDBJ databases">
        <authorList>
            <person name="Kucharzyk K."/>
            <person name="Murdoch R.W."/>
            <person name="Higgins S."/>
            <person name="Loffler F."/>
        </authorList>
    </citation>
    <scope>NUCLEOTIDE SEQUENCE</scope>
</reference>
<name>A0A645DW16_9ZZZZ</name>
<dbReference type="EMBL" id="VSSQ01040315">
    <property type="protein sequence ID" value="MPM93526.1"/>
    <property type="molecule type" value="Genomic_DNA"/>
</dbReference>
<sequence length="171" mass="19214">MPQKINPIDFENSEGNLGLANALLNHFVEKLSISRLQRDLSDSTVKRNFGVAFGHACLGYQSLEKGLEKISPNTILLKKICADHPETLAEAYQIVLRSVHLDNGYEELRQLTQGKNISLSDLKKFLAKKNMPAKIKKSLVALTPDHYTGLAKELCLQGYQEIYQYIKGKRA</sequence>
<dbReference type="Gene3D" id="1.20.200.10">
    <property type="entry name" value="Fumarase/aspartase (Central domain)"/>
    <property type="match status" value="1"/>
</dbReference>
<evidence type="ECO:0000313" key="4">
    <source>
        <dbReference type="EMBL" id="MPM93526.1"/>
    </source>
</evidence>
<dbReference type="PANTHER" id="PTHR43411:SF1">
    <property type="entry name" value="ADENYLOSUCCINATE LYASE"/>
    <property type="match status" value="1"/>
</dbReference>
<gene>
    <name evidence="4" type="primary">purB_37</name>
    <name evidence="4" type="ORF">SDC9_140665</name>
</gene>
<dbReference type="AlphaFoldDB" id="A0A645DW16"/>
<feature type="domain" description="Adenylosuccinate lyase PurB C-terminal" evidence="3">
    <location>
        <begin position="34"/>
        <end position="148"/>
    </location>
</feature>
<comment type="pathway">
    <text evidence="1">Purine metabolism; IMP biosynthesis via de novo pathway; 5-amino-1-(5-phospho-D-ribosyl)imidazole-4-carboxamide from 5-amino-1-(5-phospho-D-ribosyl)imidazole-4-carboxylate: step 2/2.</text>
</comment>
<dbReference type="InterPro" id="IPR013539">
    <property type="entry name" value="PurB_C"/>
</dbReference>
<accession>A0A645DW16</accession>
<protein>
    <submittedName>
        <fullName evidence="4">Adenylosuccinate lyase</fullName>
        <ecNumber evidence="4">4.3.2.2</ecNumber>
    </submittedName>
</protein>
<dbReference type="InterPro" id="IPR047136">
    <property type="entry name" value="PurB_bact"/>
</dbReference>
<keyword evidence="4" id="KW-0456">Lyase</keyword>
<evidence type="ECO:0000259" key="3">
    <source>
        <dbReference type="Pfam" id="PF08328"/>
    </source>
</evidence>
<dbReference type="Pfam" id="PF08328">
    <property type="entry name" value="ASL_C"/>
    <property type="match status" value="1"/>
</dbReference>
<comment type="caution">
    <text evidence="4">The sequence shown here is derived from an EMBL/GenBank/DDBJ whole genome shotgun (WGS) entry which is preliminary data.</text>
</comment>
<dbReference type="PANTHER" id="PTHR43411">
    <property type="entry name" value="ADENYLOSUCCINATE LYASE"/>
    <property type="match status" value="1"/>
</dbReference>
<evidence type="ECO:0000256" key="1">
    <source>
        <dbReference type="ARBA" id="ARBA00004706"/>
    </source>
</evidence>
<comment type="pathway">
    <text evidence="2">Purine metabolism; AMP biosynthesis via de novo pathway; AMP from IMP: step 2/2.</text>
</comment>
<organism evidence="4">
    <name type="scientific">bioreactor metagenome</name>
    <dbReference type="NCBI Taxonomy" id="1076179"/>
    <lineage>
        <taxon>unclassified sequences</taxon>
        <taxon>metagenomes</taxon>
        <taxon>ecological metagenomes</taxon>
    </lineage>
</organism>